<feature type="region of interest" description="Disordered" evidence="1">
    <location>
        <begin position="182"/>
        <end position="228"/>
    </location>
</feature>
<reference evidence="3" key="1">
    <citation type="journal article" date="2020" name="Stud. Mycol.">
        <title>101 Dothideomycetes genomes: a test case for predicting lifestyles and emergence of pathogens.</title>
        <authorList>
            <person name="Haridas S."/>
            <person name="Albert R."/>
            <person name="Binder M."/>
            <person name="Bloem J."/>
            <person name="Labutti K."/>
            <person name="Salamov A."/>
            <person name="Andreopoulos B."/>
            <person name="Baker S."/>
            <person name="Barry K."/>
            <person name="Bills G."/>
            <person name="Bluhm B."/>
            <person name="Cannon C."/>
            <person name="Castanera R."/>
            <person name="Culley D."/>
            <person name="Daum C."/>
            <person name="Ezra D."/>
            <person name="Gonzalez J."/>
            <person name="Henrissat B."/>
            <person name="Kuo A."/>
            <person name="Liang C."/>
            <person name="Lipzen A."/>
            <person name="Lutzoni F."/>
            <person name="Magnuson J."/>
            <person name="Mondo S."/>
            <person name="Nolan M."/>
            <person name="Ohm R."/>
            <person name="Pangilinan J."/>
            <person name="Park H.-J."/>
            <person name="Ramirez L."/>
            <person name="Alfaro M."/>
            <person name="Sun H."/>
            <person name="Tritt A."/>
            <person name="Yoshinaga Y."/>
            <person name="Zwiers L.-H."/>
            <person name="Turgeon B."/>
            <person name="Goodwin S."/>
            <person name="Spatafora J."/>
            <person name="Crous P."/>
            <person name="Grigoriev I."/>
        </authorList>
    </citation>
    <scope>NUCLEOTIDE SEQUENCE</scope>
    <source>
        <strain evidence="3">CBS 109.77</strain>
    </source>
</reference>
<organism evidence="3 4">
    <name type="scientific">Melanomma pulvis-pyrius CBS 109.77</name>
    <dbReference type="NCBI Taxonomy" id="1314802"/>
    <lineage>
        <taxon>Eukaryota</taxon>
        <taxon>Fungi</taxon>
        <taxon>Dikarya</taxon>
        <taxon>Ascomycota</taxon>
        <taxon>Pezizomycotina</taxon>
        <taxon>Dothideomycetes</taxon>
        <taxon>Pleosporomycetidae</taxon>
        <taxon>Pleosporales</taxon>
        <taxon>Melanommataceae</taxon>
        <taxon>Melanomma</taxon>
    </lineage>
</organism>
<dbReference type="InterPro" id="IPR052396">
    <property type="entry name" value="Meiotic_Drive_Suppr_Kinase"/>
</dbReference>
<gene>
    <name evidence="3" type="ORF">K505DRAFT_366334</name>
</gene>
<evidence type="ECO:0000313" key="3">
    <source>
        <dbReference type="EMBL" id="KAF2788608.1"/>
    </source>
</evidence>
<feature type="compositionally biased region" description="Polar residues" evidence="1">
    <location>
        <begin position="182"/>
        <end position="199"/>
    </location>
</feature>
<feature type="compositionally biased region" description="Polar residues" evidence="1">
    <location>
        <begin position="490"/>
        <end position="521"/>
    </location>
</feature>
<dbReference type="SUPFAM" id="SSF56112">
    <property type="entry name" value="Protein kinase-like (PK-like)"/>
    <property type="match status" value="2"/>
</dbReference>
<dbReference type="PROSITE" id="PS50011">
    <property type="entry name" value="PROTEIN_KINASE_DOM"/>
    <property type="match status" value="1"/>
</dbReference>
<dbReference type="Proteomes" id="UP000799757">
    <property type="component" value="Unassembled WGS sequence"/>
</dbReference>
<proteinExistence type="predicted"/>
<accession>A0A6A6WXH2</accession>
<dbReference type="Gene3D" id="1.10.510.10">
    <property type="entry name" value="Transferase(Phosphotransferase) domain 1"/>
    <property type="match status" value="2"/>
</dbReference>
<dbReference type="AlphaFoldDB" id="A0A6A6WXH2"/>
<dbReference type="OrthoDB" id="2156052at2759"/>
<dbReference type="InterPro" id="IPR011009">
    <property type="entry name" value="Kinase-like_dom_sf"/>
</dbReference>
<evidence type="ECO:0000256" key="1">
    <source>
        <dbReference type="SAM" id="MobiDB-lite"/>
    </source>
</evidence>
<feature type="domain" description="Protein kinase" evidence="2">
    <location>
        <begin position="577"/>
        <end position="965"/>
    </location>
</feature>
<keyword evidence="4" id="KW-1185">Reference proteome</keyword>
<feature type="region of interest" description="Disordered" evidence="1">
    <location>
        <begin position="431"/>
        <end position="521"/>
    </location>
</feature>
<dbReference type="GO" id="GO:0004672">
    <property type="term" value="F:protein kinase activity"/>
    <property type="evidence" value="ECO:0007669"/>
    <property type="project" value="InterPro"/>
</dbReference>
<dbReference type="GO" id="GO:0005524">
    <property type="term" value="F:ATP binding"/>
    <property type="evidence" value="ECO:0007669"/>
    <property type="project" value="InterPro"/>
</dbReference>
<dbReference type="EMBL" id="MU002202">
    <property type="protein sequence ID" value="KAF2788608.1"/>
    <property type="molecule type" value="Genomic_DNA"/>
</dbReference>
<feature type="compositionally biased region" description="Polar residues" evidence="1">
    <location>
        <begin position="213"/>
        <end position="227"/>
    </location>
</feature>
<dbReference type="PANTHER" id="PTHR37171">
    <property type="entry name" value="SERINE/THREONINE-PROTEIN KINASE YRZF-RELATED"/>
    <property type="match status" value="1"/>
</dbReference>
<dbReference type="PANTHER" id="PTHR37171:SF1">
    <property type="entry name" value="SERINE_THREONINE-PROTEIN KINASE YRZF-RELATED"/>
    <property type="match status" value="1"/>
</dbReference>
<sequence>MAAPSPNYKKLYLEGKEKVRMAEEKLRMTTLPEFLNACHNHLHLGLRIRDATMSTQGCPSNAKNKLRPDKLLSWKDFPRQQAAIWGDLMESHFVSERHFTSLHGIEEFGRNFSSTPLGSELDLHFFQRSTVDTQVSLIIEKLYNLPTLRQKFGLRGSVTFENHGNTLSPESQLVGDMEQITVSGTQQRRSARLNANNSMEPAKTVASTRAGPATSSRPRAGPATSSRPRADQFCVYNTSTQNEGNRVAAFVMEYKAPHKLSLSCISQGLEDMELEDVVQDREKNTEADNCRRLIAAVITQAFSYMVQIGVEYGCVCTGEAYVFLRVPEDPRTVYYFLSVPNADVGGVTGWAPDSDGPNRLHLTAVGQMLAFTLLALKTQLRDQRWRSRATAQLKTWEIVYYELLDTMTPKTAKTSDYQPSRDNVYLRMSPIRLRRKPGSSNCQPPQDPPGTSDEEPDTDDTPSKLPSLPQGRSRAQNTTSNSTSRTSAQGAQSRQKRSPQGQSRAQTTTGNSTGRVSTQGAQSGQYCTQDCLLGLMQGGPLDMQCPNVRVHGEQCHQIDRPAFLARVRQQLSEDLDTDCEPVSRPGSCGVLFRVRLKSHGYTIAAKATPIDFVHRLQWEASIYDLLRPIQGIHVPVYLGSIDLETSYKYEGICELVHMMLLSFGGELISQHITTKNRVDVARLADSSAQAIHNLGILHADLEPRNMLWNKEMGQVMVIDFERAKIVERRATLGTISGNQSSSSIFSENGKHEIIKCLLSEHVLISDSLRTSSTGGRMIRLSVGNKHNDQSGFEWMDTDPWRFRPYGKLENPRLPQIVAKSILQDLVVFYTLHAVHTDMNPNNIFASNLDQPTPTIKLSDLDNAFAESVAKNNPNAQTHETRAPEVWKCFGVWHVSDIWSLGVTLVHWLTSRTLFGSRDKIIEGHDTAWCLAEIIRPRGPMEIPEDPNHKYEFELAHDLEESHDSFINVLRGRWR</sequence>
<evidence type="ECO:0000259" key="2">
    <source>
        <dbReference type="PROSITE" id="PS50011"/>
    </source>
</evidence>
<evidence type="ECO:0000313" key="4">
    <source>
        <dbReference type="Proteomes" id="UP000799757"/>
    </source>
</evidence>
<name>A0A6A6WXH2_9PLEO</name>
<dbReference type="InterPro" id="IPR000719">
    <property type="entry name" value="Prot_kinase_dom"/>
</dbReference>
<dbReference type="Pfam" id="PF00069">
    <property type="entry name" value="Pkinase"/>
    <property type="match status" value="1"/>
</dbReference>
<protein>
    <recommendedName>
        <fullName evidence="2">Protein kinase domain-containing protein</fullName>
    </recommendedName>
</protein>
<feature type="compositionally biased region" description="Low complexity" evidence="1">
    <location>
        <begin position="473"/>
        <end position="489"/>
    </location>
</feature>
<dbReference type="SMART" id="SM00220">
    <property type="entry name" value="S_TKc"/>
    <property type="match status" value="1"/>
</dbReference>